<feature type="region of interest" description="Disordered" evidence="1">
    <location>
        <begin position="1"/>
        <end position="79"/>
    </location>
</feature>
<gene>
    <name evidence="2" type="ORF">NDU88_008747</name>
</gene>
<dbReference type="AlphaFoldDB" id="A0AAV7RWD7"/>
<evidence type="ECO:0000313" key="2">
    <source>
        <dbReference type="EMBL" id="KAJ1156022.1"/>
    </source>
</evidence>
<keyword evidence="3" id="KW-1185">Reference proteome</keyword>
<evidence type="ECO:0000256" key="1">
    <source>
        <dbReference type="SAM" id="MobiDB-lite"/>
    </source>
</evidence>
<evidence type="ECO:0000313" key="3">
    <source>
        <dbReference type="Proteomes" id="UP001066276"/>
    </source>
</evidence>
<feature type="compositionally biased region" description="Basic and acidic residues" evidence="1">
    <location>
        <begin position="32"/>
        <end position="44"/>
    </location>
</feature>
<protein>
    <submittedName>
        <fullName evidence="2">Uncharacterized protein</fullName>
    </submittedName>
</protein>
<sequence length="136" mass="15211">MECPGGTSKCGTSGRRDGVKNPEEDAWVLEPCKPKGDADREVTMHRRGTTGTTASRDEEEAWESRFGQKVKQEDDHDRTPVKDALAHHVPIGTWFHQVCVHIWVFSAFWGTTRETRRTAGAGSRNAIKYNINLSDG</sequence>
<reference evidence="2" key="1">
    <citation type="journal article" date="2022" name="bioRxiv">
        <title>Sequencing and chromosome-scale assembly of the giantPleurodeles waltlgenome.</title>
        <authorList>
            <person name="Brown T."/>
            <person name="Elewa A."/>
            <person name="Iarovenko S."/>
            <person name="Subramanian E."/>
            <person name="Araus A.J."/>
            <person name="Petzold A."/>
            <person name="Susuki M."/>
            <person name="Suzuki K.-i.T."/>
            <person name="Hayashi T."/>
            <person name="Toyoda A."/>
            <person name="Oliveira C."/>
            <person name="Osipova E."/>
            <person name="Leigh N.D."/>
            <person name="Simon A."/>
            <person name="Yun M.H."/>
        </authorList>
    </citation>
    <scope>NUCLEOTIDE SEQUENCE</scope>
    <source>
        <strain evidence="2">20211129_DDA</strain>
        <tissue evidence="2">Liver</tissue>
    </source>
</reference>
<comment type="caution">
    <text evidence="2">The sequence shown here is derived from an EMBL/GenBank/DDBJ whole genome shotgun (WGS) entry which is preliminary data.</text>
</comment>
<feature type="compositionally biased region" description="Basic and acidic residues" evidence="1">
    <location>
        <begin position="70"/>
        <end position="79"/>
    </location>
</feature>
<dbReference type="Proteomes" id="UP001066276">
    <property type="component" value="Chromosome 5"/>
</dbReference>
<organism evidence="2 3">
    <name type="scientific">Pleurodeles waltl</name>
    <name type="common">Iberian ribbed newt</name>
    <dbReference type="NCBI Taxonomy" id="8319"/>
    <lineage>
        <taxon>Eukaryota</taxon>
        <taxon>Metazoa</taxon>
        <taxon>Chordata</taxon>
        <taxon>Craniata</taxon>
        <taxon>Vertebrata</taxon>
        <taxon>Euteleostomi</taxon>
        <taxon>Amphibia</taxon>
        <taxon>Batrachia</taxon>
        <taxon>Caudata</taxon>
        <taxon>Salamandroidea</taxon>
        <taxon>Salamandridae</taxon>
        <taxon>Pleurodelinae</taxon>
        <taxon>Pleurodeles</taxon>
    </lineage>
</organism>
<dbReference type="EMBL" id="JANPWB010000009">
    <property type="protein sequence ID" value="KAJ1156022.1"/>
    <property type="molecule type" value="Genomic_DNA"/>
</dbReference>
<name>A0AAV7RWD7_PLEWA</name>
<accession>A0AAV7RWD7</accession>
<proteinExistence type="predicted"/>
<feature type="compositionally biased region" description="Basic and acidic residues" evidence="1">
    <location>
        <begin position="14"/>
        <end position="23"/>
    </location>
</feature>